<organism evidence="1 2">
    <name type="scientific">Trichonephila clavata</name>
    <name type="common">Joro spider</name>
    <name type="synonym">Nephila clavata</name>
    <dbReference type="NCBI Taxonomy" id="2740835"/>
    <lineage>
        <taxon>Eukaryota</taxon>
        <taxon>Metazoa</taxon>
        <taxon>Ecdysozoa</taxon>
        <taxon>Arthropoda</taxon>
        <taxon>Chelicerata</taxon>
        <taxon>Arachnida</taxon>
        <taxon>Araneae</taxon>
        <taxon>Araneomorphae</taxon>
        <taxon>Entelegynae</taxon>
        <taxon>Araneoidea</taxon>
        <taxon>Nephilidae</taxon>
        <taxon>Trichonephila</taxon>
    </lineage>
</organism>
<comment type="caution">
    <text evidence="1">The sequence shown here is derived from an EMBL/GenBank/DDBJ whole genome shotgun (WGS) entry which is preliminary data.</text>
</comment>
<dbReference type="Proteomes" id="UP000887116">
    <property type="component" value="Unassembled WGS sequence"/>
</dbReference>
<dbReference type="EMBL" id="BMAO01008811">
    <property type="protein sequence ID" value="GFR26631.1"/>
    <property type="molecule type" value="Genomic_DNA"/>
</dbReference>
<proteinExistence type="predicted"/>
<dbReference type="AlphaFoldDB" id="A0A8X6K1M1"/>
<gene>
    <name evidence="1" type="ORF">TNCT_74521</name>
</gene>
<name>A0A8X6K1M1_TRICU</name>
<evidence type="ECO:0000313" key="2">
    <source>
        <dbReference type="Proteomes" id="UP000887116"/>
    </source>
</evidence>
<keyword evidence="2" id="KW-1185">Reference proteome</keyword>
<evidence type="ECO:0000313" key="1">
    <source>
        <dbReference type="EMBL" id="GFR26631.1"/>
    </source>
</evidence>
<reference evidence="1" key="1">
    <citation type="submission" date="2020-07" db="EMBL/GenBank/DDBJ databases">
        <title>Multicomponent nature underlies the extraordinary mechanical properties of spider dragline silk.</title>
        <authorList>
            <person name="Kono N."/>
            <person name="Nakamura H."/>
            <person name="Mori M."/>
            <person name="Yoshida Y."/>
            <person name="Ohtoshi R."/>
            <person name="Malay A.D."/>
            <person name="Moran D.A.P."/>
            <person name="Tomita M."/>
            <person name="Numata K."/>
            <person name="Arakawa K."/>
        </authorList>
    </citation>
    <scope>NUCLEOTIDE SEQUENCE</scope>
</reference>
<sequence length="67" mass="7564">MWSTATHSKASSTFASIYQGSDAAMFAVANEMPNRLDEVTTYPQGRYISSSEAVWCLLNFPIHQRYQ</sequence>
<protein>
    <submittedName>
        <fullName evidence="1">Uncharacterized protein</fullName>
    </submittedName>
</protein>
<accession>A0A8X6K1M1</accession>